<gene>
    <name evidence="1" type="ORF">AVEN_241854_1</name>
</gene>
<sequence>MVQDNSIDEAVEEVTRVILHAANVTIPRTKSKFKKQTKPWWNNECHLANKKQKKAWNIFRRYPSTQNLICFKKTRAEFRRIKRRSQRVSWVNYISTITSSISSRELWQKVKKVSGVHSSNAISILNVNGQLVSSLKDIANSIASTLADTSSSQNYNFLFLSHKQKTERKKLNFKTRTSFPYNQNFTYQEFQLCLSSTHKSAPGPDLISYIMLQHLNSESQKNLLSLYNRTPPQVPVPDAYMAPVPVDGLVTEETYQTNQTHPDPVNHPPTTLFTKTKKKKIYKCIYNMKIDMCRQ</sequence>
<accession>A0A4Y2WJW0</accession>
<evidence type="ECO:0000313" key="2">
    <source>
        <dbReference type="Proteomes" id="UP000499080"/>
    </source>
</evidence>
<dbReference type="EMBL" id="BGPR01061162">
    <property type="protein sequence ID" value="GBO36884.1"/>
    <property type="molecule type" value="Genomic_DNA"/>
</dbReference>
<keyword evidence="2" id="KW-1185">Reference proteome</keyword>
<protein>
    <submittedName>
        <fullName evidence="1">Uncharacterized protein</fullName>
    </submittedName>
</protein>
<comment type="caution">
    <text evidence="1">The sequence shown here is derived from an EMBL/GenBank/DDBJ whole genome shotgun (WGS) entry which is preliminary data.</text>
</comment>
<evidence type="ECO:0000313" key="1">
    <source>
        <dbReference type="EMBL" id="GBO36884.1"/>
    </source>
</evidence>
<proteinExistence type="predicted"/>
<dbReference type="AlphaFoldDB" id="A0A4Y2WJW0"/>
<dbReference type="OrthoDB" id="6772262at2759"/>
<dbReference type="Proteomes" id="UP000499080">
    <property type="component" value="Unassembled WGS sequence"/>
</dbReference>
<organism evidence="1 2">
    <name type="scientific">Araneus ventricosus</name>
    <name type="common">Orbweaver spider</name>
    <name type="synonym">Epeira ventricosa</name>
    <dbReference type="NCBI Taxonomy" id="182803"/>
    <lineage>
        <taxon>Eukaryota</taxon>
        <taxon>Metazoa</taxon>
        <taxon>Ecdysozoa</taxon>
        <taxon>Arthropoda</taxon>
        <taxon>Chelicerata</taxon>
        <taxon>Arachnida</taxon>
        <taxon>Araneae</taxon>
        <taxon>Araneomorphae</taxon>
        <taxon>Entelegynae</taxon>
        <taxon>Araneoidea</taxon>
        <taxon>Araneidae</taxon>
        <taxon>Araneus</taxon>
    </lineage>
</organism>
<name>A0A4Y2WJW0_ARAVE</name>
<feature type="non-terminal residue" evidence="1">
    <location>
        <position position="295"/>
    </location>
</feature>
<reference evidence="1 2" key="1">
    <citation type="journal article" date="2019" name="Sci. Rep.">
        <title>Orb-weaving spider Araneus ventricosus genome elucidates the spidroin gene catalogue.</title>
        <authorList>
            <person name="Kono N."/>
            <person name="Nakamura H."/>
            <person name="Ohtoshi R."/>
            <person name="Moran D.A.P."/>
            <person name="Shinohara A."/>
            <person name="Yoshida Y."/>
            <person name="Fujiwara M."/>
            <person name="Mori M."/>
            <person name="Tomita M."/>
            <person name="Arakawa K."/>
        </authorList>
    </citation>
    <scope>NUCLEOTIDE SEQUENCE [LARGE SCALE GENOMIC DNA]</scope>
</reference>